<evidence type="ECO:0000313" key="4">
    <source>
        <dbReference type="Proteomes" id="UP001589747"/>
    </source>
</evidence>
<dbReference type="SUPFAM" id="SSF54506">
    <property type="entry name" value="Diaminopimelate epimerase-like"/>
    <property type="match status" value="1"/>
</dbReference>
<evidence type="ECO:0000256" key="1">
    <source>
        <dbReference type="ARBA" id="ARBA00008270"/>
    </source>
</evidence>
<reference evidence="3 4" key="1">
    <citation type="submission" date="2024-09" db="EMBL/GenBank/DDBJ databases">
        <authorList>
            <person name="Sun Q."/>
            <person name="Mori K."/>
        </authorList>
    </citation>
    <scope>NUCLEOTIDE SEQUENCE [LARGE SCALE GENOMIC DNA]</scope>
    <source>
        <strain evidence="3 4">TISTR 2452</strain>
    </source>
</reference>
<dbReference type="Pfam" id="PF02567">
    <property type="entry name" value="PhzC-PhzF"/>
    <property type="match status" value="1"/>
</dbReference>
<dbReference type="PANTHER" id="PTHR13774:SF17">
    <property type="entry name" value="PHENAZINE BIOSYNTHESIS-LIKE DOMAIN-CONTAINING PROTEIN"/>
    <property type="match status" value="1"/>
</dbReference>
<keyword evidence="4" id="KW-1185">Reference proteome</keyword>
<dbReference type="RefSeq" id="WP_377495147.1">
    <property type="nucleotide sequence ID" value="NZ_JBHMDO010000024.1"/>
</dbReference>
<keyword evidence="2" id="KW-0413">Isomerase</keyword>
<dbReference type="NCBIfam" id="TIGR00654">
    <property type="entry name" value="PhzF_family"/>
    <property type="match status" value="1"/>
</dbReference>
<sequence length="261" mass="29071">MAIPIALIDAFASAPFEGNQAAVCLLEEKKPEEWMRKVAAELNVSETAFLVKAEEGYHLRWFTPTAEAELSSEATLAAAHFLYERGLLQPQATARFHTRSGPLLARKRESGIQLDFPAEPARQAEAPEELIQGLGLIPRFVGHNRLGYLVEVDSETTVRDLKPDLSLIRGLPALMVMVTSRGRDYDFVSRVFVPANSMKEDSVTGTAHCALAPYWQRRLRKDEMLAYQASSRGGQLRLSLDQQRVRMTGDAVTVMTGWFHG</sequence>
<comment type="caution">
    <text evidence="3">The sequence shown here is derived from an EMBL/GenBank/DDBJ whole genome shotgun (WGS) entry which is preliminary data.</text>
</comment>
<organism evidence="3 4">
    <name type="scientific">Paenibacillus aurantiacus</name>
    <dbReference type="NCBI Taxonomy" id="1936118"/>
    <lineage>
        <taxon>Bacteria</taxon>
        <taxon>Bacillati</taxon>
        <taxon>Bacillota</taxon>
        <taxon>Bacilli</taxon>
        <taxon>Bacillales</taxon>
        <taxon>Paenibacillaceae</taxon>
        <taxon>Paenibacillus</taxon>
    </lineage>
</organism>
<gene>
    <name evidence="3" type="ORF">ACFFSY_14540</name>
</gene>
<dbReference type="PIRSF" id="PIRSF016184">
    <property type="entry name" value="PhzC_PhzF"/>
    <property type="match status" value="1"/>
</dbReference>
<proteinExistence type="inferred from homology"/>
<dbReference type="PANTHER" id="PTHR13774">
    <property type="entry name" value="PHENAZINE BIOSYNTHESIS PROTEIN"/>
    <property type="match status" value="1"/>
</dbReference>
<protein>
    <submittedName>
        <fullName evidence="3">PhzF family phenazine biosynthesis protein</fullName>
    </submittedName>
</protein>
<name>A0ABV5KSQ8_9BACL</name>
<evidence type="ECO:0000313" key="3">
    <source>
        <dbReference type="EMBL" id="MFB9327142.1"/>
    </source>
</evidence>
<evidence type="ECO:0000256" key="2">
    <source>
        <dbReference type="ARBA" id="ARBA00023235"/>
    </source>
</evidence>
<dbReference type="Gene3D" id="3.10.310.10">
    <property type="entry name" value="Diaminopimelate Epimerase, Chain A, domain 1"/>
    <property type="match status" value="2"/>
</dbReference>
<dbReference type="Proteomes" id="UP001589747">
    <property type="component" value="Unassembled WGS sequence"/>
</dbReference>
<accession>A0ABV5KSQ8</accession>
<dbReference type="EMBL" id="JBHMDO010000024">
    <property type="protein sequence ID" value="MFB9327142.1"/>
    <property type="molecule type" value="Genomic_DNA"/>
</dbReference>
<dbReference type="InterPro" id="IPR003719">
    <property type="entry name" value="Phenazine_PhzF-like"/>
</dbReference>
<comment type="similarity">
    <text evidence="1">Belongs to the PhzF family.</text>
</comment>